<keyword evidence="5" id="KW-1185">Reference proteome</keyword>
<dbReference type="Pfam" id="PF00248">
    <property type="entry name" value="Aldo_ket_red"/>
    <property type="match status" value="1"/>
</dbReference>
<keyword evidence="1" id="KW-0560">Oxidoreductase</keyword>
<protein>
    <submittedName>
        <fullName evidence="4">Aldo/keto reductase</fullName>
    </submittedName>
</protein>
<dbReference type="EMBL" id="KV417551">
    <property type="protein sequence ID" value="KZP20998.1"/>
    <property type="molecule type" value="Genomic_DNA"/>
</dbReference>
<dbReference type="STRING" id="436010.A0A166JLP4"/>
<dbReference type="InterPro" id="IPR050523">
    <property type="entry name" value="AKR_Detox_Biosynth"/>
</dbReference>
<dbReference type="Gene3D" id="3.20.20.100">
    <property type="entry name" value="NADP-dependent oxidoreductase domain"/>
    <property type="match status" value="1"/>
</dbReference>
<reference evidence="4 5" key="1">
    <citation type="journal article" date="2016" name="Mol. Biol. Evol.">
        <title>Comparative Genomics of Early-Diverging Mushroom-Forming Fungi Provides Insights into the Origins of Lignocellulose Decay Capabilities.</title>
        <authorList>
            <person name="Nagy L.G."/>
            <person name="Riley R."/>
            <person name="Tritt A."/>
            <person name="Adam C."/>
            <person name="Daum C."/>
            <person name="Floudas D."/>
            <person name="Sun H."/>
            <person name="Yadav J.S."/>
            <person name="Pangilinan J."/>
            <person name="Larsson K.H."/>
            <person name="Matsuura K."/>
            <person name="Barry K."/>
            <person name="Labutti K."/>
            <person name="Kuo R."/>
            <person name="Ohm R.A."/>
            <person name="Bhattacharya S.S."/>
            <person name="Shirouzu T."/>
            <person name="Yoshinaga Y."/>
            <person name="Martin F.M."/>
            <person name="Grigoriev I.V."/>
            <person name="Hibbett D.S."/>
        </authorList>
    </citation>
    <scope>NUCLEOTIDE SEQUENCE [LARGE SCALE GENOMIC DNA]</scope>
    <source>
        <strain evidence="4 5">CBS 109695</strain>
    </source>
</reference>
<proteinExistence type="predicted"/>
<dbReference type="SUPFAM" id="SSF51430">
    <property type="entry name" value="NAD(P)-linked oxidoreductase"/>
    <property type="match status" value="1"/>
</dbReference>
<evidence type="ECO:0000256" key="1">
    <source>
        <dbReference type="ARBA" id="ARBA00023002"/>
    </source>
</evidence>
<dbReference type="OrthoDB" id="2310150at2759"/>
<feature type="region of interest" description="Disordered" evidence="2">
    <location>
        <begin position="1"/>
        <end position="33"/>
    </location>
</feature>
<dbReference type="InterPro" id="IPR036812">
    <property type="entry name" value="NAD(P)_OxRdtase_dom_sf"/>
</dbReference>
<dbReference type="CDD" id="cd19075">
    <property type="entry name" value="AKR_AKR7A1-5"/>
    <property type="match status" value="1"/>
</dbReference>
<organism evidence="4 5">
    <name type="scientific">Athelia psychrophila</name>
    <dbReference type="NCBI Taxonomy" id="1759441"/>
    <lineage>
        <taxon>Eukaryota</taxon>
        <taxon>Fungi</taxon>
        <taxon>Dikarya</taxon>
        <taxon>Basidiomycota</taxon>
        <taxon>Agaricomycotina</taxon>
        <taxon>Agaricomycetes</taxon>
        <taxon>Agaricomycetidae</taxon>
        <taxon>Atheliales</taxon>
        <taxon>Atheliaceae</taxon>
        <taxon>Athelia</taxon>
    </lineage>
</organism>
<dbReference type="PANTHER" id="PTHR43364:SF4">
    <property type="entry name" value="NAD(P)-LINKED OXIDOREDUCTASE SUPERFAMILY PROTEIN"/>
    <property type="match status" value="1"/>
</dbReference>
<dbReference type="AlphaFoldDB" id="A0A166JLP4"/>
<accession>A0A166JLP4</accession>
<evidence type="ECO:0000256" key="2">
    <source>
        <dbReference type="SAM" id="MobiDB-lite"/>
    </source>
</evidence>
<dbReference type="InterPro" id="IPR023210">
    <property type="entry name" value="NADP_OxRdtase_dom"/>
</dbReference>
<dbReference type="GO" id="GO:0016491">
    <property type="term" value="F:oxidoreductase activity"/>
    <property type="evidence" value="ECO:0007669"/>
    <property type="project" value="UniProtKB-KW"/>
</dbReference>
<sequence length="386" mass="41937">MAVRRGGSGKRKRRRPDEDGDRNQAGPSASKTFWEARNVKVPRQILLSPNTFQTDFNMTTRVPLILGGGTFGAANTLVARIHTLPEAQAVVDLYTRLGQKNIDESRVYGGGSSEEYVGQLDLHGLTVDTKIYPATPGDFSAANIQKVFQESVKALGPHKIRVYYLHAPDRTEAGKAVPFEETLEAINGLHKAGLIQEFGLSNFFSWEVAEFVGIARAKGWVQPTVYQGVYNAVERGIEPELIPCLRKYGIKFYAYSPLAMGLLSGRALTTESDGTISSAPGSRFQPTSAVGGLMQGRYQALLPIFQQLKEVLDQNGISMSAAAQRWLQHHSALGPNDSVIIGVSKISQLEGNIKDCEGGPLPEDIVRLLDAAASKAVAAAPYYAFQ</sequence>
<dbReference type="PANTHER" id="PTHR43364">
    <property type="entry name" value="NADH-SPECIFIC METHYLGLYOXAL REDUCTASE-RELATED"/>
    <property type="match status" value="1"/>
</dbReference>
<evidence type="ECO:0000259" key="3">
    <source>
        <dbReference type="Pfam" id="PF00248"/>
    </source>
</evidence>
<feature type="domain" description="NADP-dependent oxidoreductase" evidence="3">
    <location>
        <begin position="64"/>
        <end position="372"/>
    </location>
</feature>
<gene>
    <name evidence="4" type="ORF">FIBSPDRAFT_1044537</name>
</gene>
<dbReference type="Proteomes" id="UP000076532">
    <property type="component" value="Unassembled WGS sequence"/>
</dbReference>
<evidence type="ECO:0000313" key="5">
    <source>
        <dbReference type="Proteomes" id="UP000076532"/>
    </source>
</evidence>
<name>A0A166JLP4_9AGAM</name>
<evidence type="ECO:0000313" key="4">
    <source>
        <dbReference type="EMBL" id="KZP20998.1"/>
    </source>
</evidence>